<evidence type="ECO:0000256" key="15">
    <source>
        <dbReference type="ARBA" id="ARBA00023012"/>
    </source>
</evidence>
<protein>
    <recommendedName>
        <fullName evidence="5">Oxygen sensor histidine kinase NreB</fullName>
        <ecNumber evidence="4">2.7.13.3</ecNumber>
    </recommendedName>
    <alternativeName>
        <fullName evidence="18">Nitrogen regulation protein B</fullName>
    </alternativeName>
</protein>
<keyword evidence="9" id="KW-0808">Transferase</keyword>
<evidence type="ECO:0000313" key="21">
    <source>
        <dbReference type="Proteomes" id="UP001500013"/>
    </source>
</evidence>
<accession>A0ABN2STB3</accession>
<dbReference type="Gene3D" id="1.20.5.1930">
    <property type="match status" value="1"/>
</dbReference>
<dbReference type="InterPro" id="IPR036890">
    <property type="entry name" value="HATPase_C_sf"/>
</dbReference>
<dbReference type="InterPro" id="IPR005467">
    <property type="entry name" value="His_kinase_dom"/>
</dbReference>
<keyword evidence="6" id="KW-0004">4Fe-4S</keyword>
<evidence type="ECO:0000256" key="1">
    <source>
        <dbReference type="ARBA" id="ARBA00000085"/>
    </source>
</evidence>
<dbReference type="GO" id="GO:0016301">
    <property type="term" value="F:kinase activity"/>
    <property type="evidence" value="ECO:0007669"/>
    <property type="project" value="UniProtKB-KW"/>
</dbReference>
<keyword evidence="11" id="KW-0547">Nucleotide-binding</keyword>
<dbReference type="InterPro" id="IPR050482">
    <property type="entry name" value="Sensor_HK_TwoCompSys"/>
</dbReference>
<evidence type="ECO:0000256" key="18">
    <source>
        <dbReference type="ARBA" id="ARBA00030800"/>
    </source>
</evidence>
<gene>
    <name evidence="20" type="ORF">GCM10009817_37940</name>
</gene>
<evidence type="ECO:0000256" key="3">
    <source>
        <dbReference type="ARBA" id="ARBA00004496"/>
    </source>
</evidence>
<evidence type="ECO:0000313" key="20">
    <source>
        <dbReference type="EMBL" id="GAA1992201.1"/>
    </source>
</evidence>
<evidence type="ECO:0000256" key="13">
    <source>
        <dbReference type="ARBA" id="ARBA00022840"/>
    </source>
</evidence>
<comment type="function">
    <text evidence="17">Member of the two-component regulatory system NreB/NreC involved in the control of dissimilatory nitrate/nitrite reduction in response to oxygen. NreB functions as a direct oxygen sensor histidine kinase which is autophosphorylated, in the absence of oxygen, probably at the conserved histidine residue, and transfers its phosphate group probably to a conserved aspartate residue of NreC. NreB/NreC activates the expression of the nitrate (narGHJI) and nitrite (nir) reductase operons, as well as the putative nitrate transporter gene narT.</text>
</comment>
<keyword evidence="13" id="KW-0067">ATP-binding</keyword>
<evidence type="ECO:0000259" key="19">
    <source>
        <dbReference type="PROSITE" id="PS50109"/>
    </source>
</evidence>
<dbReference type="Gene3D" id="3.30.565.10">
    <property type="entry name" value="Histidine kinase-like ATPase, C-terminal domain"/>
    <property type="match status" value="1"/>
</dbReference>
<feature type="domain" description="Histidine kinase" evidence="19">
    <location>
        <begin position="39"/>
        <end position="231"/>
    </location>
</feature>
<dbReference type="SMART" id="SM00387">
    <property type="entry name" value="HATPase_c"/>
    <property type="match status" value="1"/>
</dbReference>
<dbReference type="EC" id="2.7.13.3" evidence="4"/>
<dbReference type="EMBL" id="BAAAPU010000011">
    <property type="protein sequence ID" value="GAA1992201.1"/>
    <property type="molecule type" value="Genomic_DNA"/>
</dbReference>
<keyword evidence="7" id="KW-0963">Cytoplasm</keyword>
<evidence type="ECO:0000256" key="14">
    <source>
        <dbReference type="ARBA" id="ARBA00023004"/>
    </source>
</evidence>
<keyword evidence="12 20" id="KW-0418">Kinase</keyword>
<dbReference type="InterPro" id="IPR004358">
    <property type="entry name" value="Sig_transdc_His_kin-like_C"/>
</dbReference>
<evidence type="ECO:0000256" key="17">
    <source>
        <dbReference type="ARBA" id="ARBA00024827"/>
    </source>
</evidence>
<evidence type="ECO:0000256" key="8">
    <source>
        <dbReference type="ARBA" id="ARBA00022553"/>
    </source>
</evidence>
<dbReference type="PRINTS" id="PR00344">
    <property type="entry name" value="BCTRLSENSOR"/>
</dbReference>
<proteinExistence type="predicted"/>
<comment type="cofactor">
    <cofactor evidence="2">
        <name>[4Fe-4S] cluster</name>
        <dbReference type="ChEBI" id="CHEBI:49883"/>
    </cofactor>
</comment>
<dbReference type="PANTHER" id="PTHR24421:SF10">
    <property type="entry name" value="NITRATE_NITRITE SENSOR PROTEIN NARQ"/>
    <property type="match status" value="1"/>
</dbReference>
<evidence type="ECO:0000256" key="10">
    <source>
        <dbReference type="ARBA" id="ARBA00022723"/>
    </source>
</evidence>
<keyword evidence="10" id="KW-0479">Metal-binding</keyword>
<reference evidence="20 21" key="1">
    <citation type="journal article" date="2019" name="Int. J. Syst. Evol. Microbiol.">
        <title>The Global Catalogue of Microorganisms (GCM) 10K type strain sequencing project: providing services to taxonomists for standard genome sequencing and annotation.</title>
        <authorList>
            <consortium name="The Broad Institute Genomics Platform"/>
            <consortium name="The Broad Institute Genome Sequencing Center for Infectious Disease"/>
            <person name="Wu L."/>
            <person name="Ma J."/>
        </authorList>
    </citation>
    <scope>NUCLEOTIDE SEQUENCE [LARGE SCALE GENOMIC DNA]</scope>
    <source>
        <strain evidence="20 21">JCM 15628</strain>
    </source>
</reference>
<dbReference type="SUPFAM" id="SSF55874">
    <property type="entry name" value="ATPase domain of HSP90 chaperone/DNA topoisomerase II/histidine kinase"/>
    <property type="match status" value="1"/>
</dbReference>
<evidence type="ECO:0000256" key="6">
    <source>
        <dbReference type="ARBA" id="ARBA00022485"/>
    </source>
</evidence>
<dbReference type="Proteomes" id="UP001500013">
    <property type="component" value="Unassembled WGS sequence"/>
</dbReference>
<dbReference type="PROSITE" id="PS50109">
    <property type="entry name" value="HIS_KIN"/>
    <property type="match status" value="1"/>
</dbReference>
<dbReference type="CDD" id="cd16917">
    <property type="entry name" value="HATPase_UhpB-NarQ-NarX-like"/>
    <property type="match status" value="1"/>
</dbReference>
<dbReference type="InterPro" id="IPR011712">
    <property type="entry name" value="Sig_transdc_His_kin_sub3_dim/P"/>
</dbReference>
<evidence type="ECO:0000256" key="5">
    <source>
        <dbReference type="ARBA" id="ARBA00017322"/>
    </source>
</evidence>
<dbReference type="PANTHER" id="PTHR24421">
    <property type="entry name" value="NITRATE/NITRITE SENSOR PROTEIN NARX-RELATED"/>
    <property type="match status" value="1"/>
</dbReference>
<name>A0ABN2STB3_9MICO</name>
<organism evidence="20 21">
    <name type="scientific">Terrabacter lapilli</name>
    <dbReference type="NCBI Taxonomy" id="436231"/>
    <lineage>
        <taxon>Bacteria</taxon>
        <taxon>Bacillati</taxon>
        <taxon>Actinomycetota</taxon>
        <taxon>Actinomycetes</taxon>
        <taxon>Micrococcales</taxon>
        <taxon>Intrasporangiaceae</taxon>
        <taxon>Terrabacter</taxon>
    </lineage>
</organism>
<dbReference type="Pfam" id="PF07730">
    <property type="entry name" value="HisKA_3"/>
    <property type="match status" value="1"/>
</dbReference>
<evidence type="ECO:0000256" key="9">
    <source>
        <dbReference type="ARBA" id="ARBA00022679"/>
    </source>
</evidence>
<evidence type="ECO:0000256" key="11">
    <source>
        <dbReference type="ARBA" id="ARBA00022741"/>
    </source>
</evidence>
<dbReference type="RefSeq" id="WP_344066460.1">
    <property type="nucleotide sequence ID" value="NZ_BAAAPU010000011.1"/>
</dbReference>
<dbReference type="InterPro" id="IPR003594">
    <property type="entry name" value="HATPase_dom"/>
</dbReference>
<sequence length="259" mass="27077">MVRQAAAAARASELSRDLQRSREAIVLAREEERRRLRRDLHDSLGPSLGAITLRIETARNLMVAHPDRADELLEATTADVAAALADVRRLAHDLRPPALDELGLVAAVQEQARRLSNAALSVEVEADDLGELPAGVEVAAYRIVSEALANVVRHASASRAVVTLACETGAGGSGVLRVEVEDDGRGIAPDATAGVGMLSLRERVGELGGTCEVTCPPGAGTRIRALLPVAPGGGEQHSATEEFTTELTTELVGTEGHGG</sequence>
<evidence type="ECO:0000256" key="4">
    <source>
        <dbReference type="ARBA" id="ARBA00012438"/>
    </source>
</evidence>
<comment type="catalytic activity">
    <reaction evidence="1">
        <text>ATP + protein L-histidine = ADP + protein N-phospho-L-histidine.</text>
        <dbReference type="EC" id="2.7.13.3"/>
    </reaction>
</comment>
<evidence type="ECO:0000256" key="7">
    <source>
        <dbReference type="ARBA" id="ARBA00022490"/>
    </source>
</evidence>
<keyword evidence="8" id="KW-0597">Phosphoprotein</keyword>
<evidence type="ECO:0000256" key="2">
    <source>
        <dbReference type="ARBA" id="ARBA00001966"/>
    </source>
</evidence>
<keyword evidence="15" id="KW-0902">Two-component regulatory system</keyword>
<evidence type="ECO:0000256" key="16">
    <source>
        <dbReference type="ARBA" id="ARBA00023014"/>
    </source>
</evidence>
<comment type="subcellular location">
    <subcellularLocation>
        <location evidence="3">Cytoplasm</location>
    </subcellularLocation>
</comment>
<evidence type="ECO:0000256" key="12">
    <source>
        <dbReference type="ARBA" id="ARBA00022777"/>
    </source>
</evidence>
<comment type="caution">
    <text evidence="20">The sequence shown here is derived from an EMBL/GenBank/DDBJ whole genome shotgun (WGS) entry which is preliminary data.</text>
</comment>
<dbReference type="Pfam" id="PF02518">
    <property type="entry name" value="HATPase_c"/>
    <property type="match status" value="1"/>
</dbReference>
<keyword evidence="21" id="KW-1185">Reference proteome</keyword>
<keyword evidence="16" id="KW-0411">Iron-sulfur</keyword>
<keyword evidence="14" id="KW-0408">Iron</keyword>